<keyword evidence="5 12" id="KW-0999">Mitochondrion inner membrane</keyword>
<evidence type="ECO:0000256" key="12">
    <source>
        <dbReference type="RuleBase" id="RU364031"/>
    </source>
</evidence>
<dbReference type="EMBL" id="OV121133">
    <property type="protein sequence ID" value="CAH0550752.1"/>
    <property type="molecule type" value="Genomic_DNA"/>
</dbReference>
<keyword evidence="12" id="KW-0349">Heme</keyword>
<dbReference type="GO" id="GO:0020037">
    <property type="term" value="F:heme binding"/>
    <property type="evidence" value="ECO:0007669"/>
    <property type="project" value="TreeGrafter"/>
</dbReference>
<organism evidence="13 14">
    <name type="scientific">Brassicogethes aeneus</name>
    <name type="common">Rape pollen beetle</name>
    <name type="synonym">Meligethes aeneus</name>
    <dbReference type="NCBI Taxonomy" id="1431903"/>
    <lineage>
        <taxon>Eukaryota</taxon>
        <taxon>Metazoa</taxon>
        <taxon>Ecdysozoa</taxon>
        <taxon>Arthropoda</taxon>
        <taxon>Hexapoda</taxon>
        <taxon>Insecta</taxon>
        <taxon>Pterygota</taxon>
        <taxon>Neoptera</taxon>
        <taxon>Endopterygota</taxon>
        <taxon>Coleoptera</taxon>
        <taxon>Polyphaga</taxon>
        <taxon>Cucujiformia</taxon>
        <taxon>Nitidulidae</taxon>
        <taxon>Meligethinae</taxon>
        <taxon>Brassicogethes</taxon>
    </lineage>
</organism>
<dbReference type="PANTHER" id="PTHR13337">
    <property type="entry name" value="SUCCINATE DEHYDROGENASE"/>
    <property type="match status" value="1"/>
</dbReference>
<dbReference type="OrthoDB" id="18577at2759"/>
<name>A0A9P0AXS6_BRAAE</name>
<evidence type="ECO:0000256" key="4">
    <source>
        <dbReference type="ARBA" id="ARBA00022692"/>
    </source>
</evidence>
<keyword evidence="8 12" id="KW-0496">Mitochondrion</keyword>
<comment type="similarity">
    <text evidence="2 12">Belongs to the CybS family.</text>
</comment>
<gene>
    <name evidence="13" type="ORF">MELIAE_LOCUS3495</name>
</gene>
<evidence type="ECO:0000256" key="10">
    <source>
        <dbReference type="PIRSR" id="PIRSR607992-1"/>
    </source>
</evidence>
<dbReference type="GO" id="GO:0006121">
    <property type="term" value="P:mitochondrial electron transport, succinate to ubiquinone"/>
    <property type="evidence" value="ECO:0007669"/>
    <property type="project" value="TreeGrafter"/>
</dbReference>
<keyword evidence="4 12" id="KW-0812">Transmembrane</keyword>
<keyword evidence="12" id="KW-0249">Electron transport</keyword>
<evidence type="ECO:0000256" key="2">
    <source>
        <dbReference type="ARBA" id="ARBA00007294"/>
    </source>
</evidence>
<feature type="transmembrane region" description="Helical" evidence="12">
    <location>
        <begin position="76"/>
        <end position="94"/>
    </location>
</feature>
<comment type="function">
    <text evidence="12">Membrane-anchoring subunit of succinate dehydrogenase (SDH) that is involved in complex II of the mitochondrial electron transport chain and is responsible for transferring electrons from succinate to ubiquinone (coenzyme Q).</text>
</comment>
<reference evidence="13" key="1">
    <citation type="submission" date="2021-12" db="EMBL/GenBank/DDBJ databases">
        <authorList>
            <person name="King R."/>
        </authorList>
    </citation>
    <scope>NUCLEOTIDE SEQUENCE</scope>
</reference>
<comment type="caution">
    <text evidence="12">Lacks conserved residue(s) required for the propagation of feature annotation.</text>
</comment>
<evidence type="ECO:0000256" key="11">
    <source>
        <dbReference type="PIRSR" id="PIRSR607992-2"/>
    </source>
</evidence>
<dbReference type="Pfam" id="PF05328">
    <property type="entry name" value="CybS"/>
    <property type="match status" value="1"/>
</dbReference>
<evidence type="ECO:0000256" key="3">
    <source>
        <dbReference type="ARBA" id="ARBA00022448"/>
    </source>
</evidence>
<keyword evidence="6 12" id="KW-0809">Transit peptide</keyword>
<sequence>MALSLIFKNSARTQVLSKLPANLLKVKPVNTRVFSQLLNNANTTKGSLVSVVSKNVIAKRVMSGDHSKLWPIEKGVAIALLGVVPATFLMPNVILDDVFAVMVVMHAHWGFEACAVDYIRPIIFGAAIPKISLGIIYVISALTLGGLIYYNHHSAGIGKTIRRIWELEPKQTAKN</sequence>
<dbReference type="PANTHER" id="PTHR13337:SF2">
    <property type="entry name" value="SUCCINATE DEHYDROGENASE [UBIQUINONE] CYTOCHROME B SMALL SUBUNIT, MITOCHONDRIAL"/>
    <property type="match status" value="1"/>
</dbReference>
<evidence type="ECO:0000256" key="7">
    <source>
        <dbReference type="ARBA" id="ARBA00022989"/>
    </source>
</evidence>
<keyword evidence="7 12" id="KW-1133">Transmembrane helix</keyword>
<dbReference type="GO" id="GO:0006099">
    <property type="term" value="P:tricarboxylic acid cycle"/>
    <property type="evidence" value="ECO:0007669"/>
    <property type="project" value="UniProtKB-KW"/>
</dbReference>
<feature type="transmembrane region" description="Helical" evidence="12">
    <location>
        <begin position="131"/>
        <end position="150"/>
    </location>
</feature>
<dbReference type="Proteomes" id="UP001154078">
    <property type="component" value="Chromosome 2"/>
</dbReference>
<dbReference type="AlphaFoldDB" id="A0A9P0AXS6"/>
<accession>A0A9P0AXS6</accession>
<dbReference type="InterPro" id="IPR007992">
    <property type="entry name" value="CybS"/>
</dbReference>
<evidence type="ECO:0000313" key="14">
    <source>
        <dbReference type="Proteomes" id="UP001154078"/>
    </source>
</evidence>
<keyword evidence="9 12" id="KW-0472">Membrane</keyword>
<evidence type="ECO:0000256" key="6">
    <source>
        <dbReference type="ARBA" id="ARBA00022946"/>
    </source>
</evidence>
<keyword evidence="12" id="KW-0816">Tricarboxylic acid cycle</keyword>
<keyword evidence="11 12" id="KW-0479">Metal-binding</keyword>
<evidence type="ECO:0000313" key="13">
    <source>
        <dbReference type="EMBL" id="CAH0550752.1"/>
    </source>
</evidence>
<feature type="binding site" evidence="10">
    <location>
        <position position="118"/>
    </location>
    <ligand>
        <name>a ubiquinone</name>
        <dbReference type="ChEBI" id="CHEBI:16389"/>
        <note>ligand shared with IP/SDHB</note>
    </ligand>
</feature>
<evidence type="ECO:0000256" key="5">
    <source>
        <dbReference type="ARBA" id="ARBA00022792"/>
    </source>
</evidence>
<keyword evidence="3 12" id="KW-0813">Transport</keyword>
<dbReference type="GO" id="GO:0048039">
    <property type="term" value="F:ubiquinone binding"/>
    <property type="evidence" value="ECO:0007669"/>
    <property type="project" value="TreeGrafter"/>
</dbReference>
<dbReference type="GO" id="GO:0046872">
    <property type="term" value="F:metal ion binding"/>
    <property type="evidence" value="ECO:0007669"/>
    <property type="project" value="UniProtKB-KW"/>
</dbReference>
<dbReference type="GO" id="GO:0005743">
    <property type="term" value="C:mitochondrial inner membrane"/>
    <property type="evidence" value="ECO:0007669"/>
    <property type="project" value="UniProtKB-SubCell"/>
</dbReference>
<evidence type="ECO:0000256" key="9">
    <source>
        <dbReference type="ARBA" id="ARBA00023136"/>
    </source>
</evidence>
<protein>
    <recommendedName>
        <fullName evidence="12">Succinate dehydrogenase [ubiquinone] cytochrome b small subunit</fullName>
    </recommendedName>
</protein>
<feature type="binding site" description="axial binding residue" evidence="11">
    <location>
        <position position="106"/>
    </location>
    <ligand>
        <name>heme b</name>
        <dbReference type="ChEBI" id="CHEBI:60344"/>
        <note>ligand shared with SDHC</note>
    </ligand>
    <ligandPart>
        <name>Fe</name>
        <dbReference type="ChEBI" id="CHEBI:18248"/>
    </ligandPart>
</feature>
<evidence type="ECO:0000256" key="1">
    <source>
        <dbReference type="ARBA" id="ARBA00004448"/>
    </source>
</evidence>
<keyword evidence="14" id="KW-1185">Reference proteome</keyword>
<proteinExistence type="inferred from homology"/>
<dbReference type="InterPro" id="IPR034804">
    <property type="entry name" value="SQR/QFR_C/D"/>
</dbReference>
<keyword evidence="11" id="KW-0408">Iron</keyword>
<evidence type="ECO:0000256" key="8">
    <source>
        <dbReference type="ARBA" id="ARBA00023128"/>
    </source>
</evidence>
<dbReference type="Gene3D" id="1.20.1300.10">
    <property type="entry name" value="Fumarate reductase/succinate dehydrogenase, transmembrane subunit"/>
    <property type="match status" value="1"/>
</dbReference>
<comment type="subcellular location">
    <subcellularLocation>
        <location evidence="1 12">Mitochondrion inner membrane</location>
        <topology evidence="1 12">Multi-pass membrane protein</topology>
    </subcellularLocation>
</comment>